<accession>A0A086ZEQ0</accession>
<protein>
    <submittedName>
        <fullName evidence="1">Uncharacterized protein</fullName>
    </submittedName>
</protein>
<dbReference type="STRING" id="1437606.BBOH_1260"/>
<organism evidence="1 2">
    <name type="scientific">Bifidobacterium bohemicum DSM 22767</name>
    <dbReference type="NCBI Taxonomy" id="1437606"/>
    <lineage>
        <taxon>Bacteria</taxon>
        <taxon>Bacillati</taxon>
        <taxon>Actinomycetota</taxon>
        <taxon>Actinomycetes</taxon>
        <taxon>Bifidobacteriales</taxon>
        <taxon>Bifidobacteriaceae</taxon>
        <taxon>Bifidobacterium</taxon>
    </lineage>
</organism>
<dbReference type="Proteomes" id="UP000029096">
    <property type="component" value="Unassembled WGS sequence"/>
</dbReference>
<evidence type="ECO:0000313" key="2">
    <source>
        <dbReference type="Proteomes" id="UP000029096"/>
    </source>
</evidence>
<keyword evidence="2" id="KW-1185">Reference proteome</keyword>
<dbReference type="AlphaFoldDB" id="A0A086ZEQ0"/>
<reference evidence="1 2" key="1">
    <citation type="submission" date="2014-03" db="EMBL/GenBank/DDBJ databases">
        <title>Genomics of Bifidobacteria.</title>
        <authorList>
            <person name="Ventura M."/>
            <person name="Milani C."/>
            <person name="Lugli G.A."/>
        </authorList>
    </citation>
    <scope>NUCLEOTIDE SEQUENCE [LARGE SCALE GENOMIC DNA]</scope>
    <source>
        <strain evidence="1 2">DSM 22767</strain>
    </source>
</reference>
<sequence>MPGGGASQCDSASVNLTDGYRLCRGIDRMGGAALTPTDERGE</sequence>
<proteinExistence type="predicted"/>
<evidence type="ECO:0000313" key="1">
    <source>
        <dbReference type="EMBL" id="KFI45000.1"/>
    </source>
</evidence>
<comment type="caution">
    <text evidence="1">The sequence shown here is derived from an EMBL/GenBank/DDBJ whole genome shotgun (WGS) entry which is preliminary data.</text>
</comment>
<gene>
    <name evidence="1" type="ORF">BBOH_1260</name>
</gene>
<name>A0A086ZEQ0_9BIFI</name>
<dbReference type="EMBL" id="JGYP01000004">
    <property type="protein sequence ID" value="KFI45000.1"/>
    <property type="molecule type" value="Genomic_DNA"/>
</dbReference>